<sequence>MANGKFLFAMARLQGGAFNALMRHQIEALSFL</sequence>
<accession>H0I2U4</accession>
<dbReference type="AlphaFoldDB" id="H0I2U4"/>
<dbReference type="Proteomes" id="UP000003250">
    <property type="component" value="Unassembled WGS sequence"/>
</dbReference>
<evidence type="ECO:0000313" key="2">
    <source>
        <dbReference type="Proteomes" id="UP000003250"/>
    </source>
</evidence>
<protein>
    <submittedName>
        <fullName evidence="1">Uncharacterized protein</fullName>
    </submittedName>
</protein>
<gene>
    <name evidence="1" type="ORF">MAXJ12_33999</name>
</gene>
<proteinExistence type="predicted"/>
<organism evidence="1 2">
    <name type="scientific">Mesorhizobium alhagi CCNWXJ12-2</name>
    <dbReference type="NCBI Taxonomy" id="1107882"/>
    <lineage>
        <taxon>Bacteria</taxon>
        <taxon>Pseudomonadati</taxon>
        <taxon>Pseudomonadota</taxon>
        <taxon>Alphaproteobacteria</taxon>
        <taxon>Hyphomicrobiales</taxon>
        <taxon>Phyllobacteriaceae</taxon>
        <taxon>Allomesorhizobium</taxon>
    </lineage>
</organism>
<name>H0I2U4_9HYPH</name>
<evidence type="ECO:0000313" key="1">
    <source>
        <dbReference type="EMBL" id="EHK52718.1"/>
    </source>
</evidence>
<dbReference type="EMBL" id="AHAM01000306">
    <property type="protein sequence ID" value="EHK52718.1"/>
    <property type="molecule type" value="Genomic_DNA"/>
</dbReference>
<reference evidence="1 2" key="1">
    <citation type="journal article" date="2012" name="J. Bacteriol.">
        <title>Draft Genome Sequence of Mesorhizobium alhagi CCNWXJ12-2T, a Novel Salt-Resistant Species Isolated from the Desert of Northwestern China.</title>
        <authorList>
            <person name="Zhou M."/>
            <person name="Chen W."/>
            <person name="Chen H."/>
            <person name="Wei G."/>
        </authorList>
    </citation>
    <scope>NUCLEOTIDE SEQUENCE [LARGE SCALE GENOMIC DNA]</scope>
    <source>
        <strain evidence="1 2">CCNWXJ12-2</strain>
    </source>
</reference>
<keyword evidence="2" id="KW-1185">Reference proteome</keyword>